<dbReference type="PRINTS" id="PR00909">
    <property type="entry name" value="SPERMDNBNDNG"/>
</dbReference>
<dbReference type="Pfam" id="PF13416">
    <property type="entry name" value="SBP_bac_8"/>
    <property type="match status" value="1"/>
</dbReference>
<dbReference type="Proteomes" id="UP001217485">
    <property type="component" value="Unassembled WGS sequence"/>
</dbReference>
<dbReference type="InterPro" id="IPR006059">
    <property type="entry name" value="SBP"/>
</dbReference>
<protein>
    <submittedName>
        <fullName evidence="5">Spermidine/putrescine ABC transporter substrate-binding protein</fullName>
    </submittedName>
</protein>
<gene>
    <name evidence="5" type="ORF">POL72_19740</name>
</gene>
<dbReference type="InterPro" id="IPR001188">
    <property type="entry name" value="Sperm_putr-bd"/>
</dbReference>
<comment type="subcellular location">
    <subcellularLocation>
        <location evidence="1">Periplasm</location>
    </subcellularLocation>
</comment>
<keyword evidence="3" id="KW-0732">Signal</keyword>
<comment type="caution">
    <text evidence="5">The sequence shown here is derived from an EMBL/GenBank/DDBJ whole genome shotgun (WGS) entry which is preliminary data.</text>
</comment>
<dbReference type="PANTHER" id="PTHR30222:SF17">
    <property type="entry name" value="SPERMIDINE_PUTRESCINE-BINDING PERIPLASMIC PROTEIN"/>
    <property type="match status" value="1"/>
</dbReference>
<evidence type="ECO:0000313" key="6">
    <source>
        <dbReference type="Proteomes" id="UP001217485"/>
    </source>
</evidence>
<organism evidence="5 6">
    <name type="scientific">Sorangium atrum</name>
    <dbReference type="NCBI Taxonomy" id="2995308"/>
    <lineage>
        <taxon>Bacteria</taxon>
        <taxon>Pseudomonadati</taxon>
        <taxon>Myxococcota</taxon>
        <taxon>Polyangia</taxon>
        <taxon>Polyangiales</taxon>
        <taxon>Polyangiaceae</taxon>
        <taxon>Sorangium</taxon>
    </lineage>
</organism>
<dbReference type="PANTHER" id="PTHR30222">
    <property type="entry name" value="SPERMIDINE/PUTRESCINE-BINDING PERIPLASMIC PROTEIN"/>
    <property type="match status" value="1"/>
</dbReference>
<proteinExistence type="predicted"/>
<dbReference type="EMBL" id="JAQNDK010000002">
    <property type="protein sequence ID" value="MDC0679984.1"/>
    <property type="molecule type" value="Genomic_DNA"/>
</dbReference>
<keyword evidence="4" id="KW-0574">Periplasm</keyword>
<dbReference type="RefSeq" id="WP_272097000.1">
    <property type="nucleotide sequence ID" value="NZ_JAQNDK010000002.1"/>
</dbReference>
<evidence type="ECO:0000256" key="1">
    <source>
        <dbReference type="ARBA" id="ARBA00004418"/>
    </source>
</evidence>
<evidence type="ECO:0000256" key="4">
    <source>
        <dbReference type="ARBA" id="ARBA00022764"/>
    </source>
</evidence>
<evidence type="ECO:0000313" key="5">
    <source>
        <dbReference type="EMBL" id="MDC0679984.1"/>
    </source>
</evidence>
<sequence length="364" mass="40229">MKRISALLILMFVPLLCLLGCGKKESPAPQQAAASGSAPATEPKPGNELNLFGWSEYVPQEVLDGFTKETGIKVNYETFASNEEMLSKLLAGGTRYDLIQPSEYAVEALIRQKKLQLLDQSRIPNLKNIAPAFRNQPHDPELKYSVPWMATVVGIVVNTQKVKEPVKGFKDVFQPKYKGRIVALNDNREMVSWVMVTMGMNANDVTPENLAKVKPTLAEWIKLVKVFDSDSPKTALLNGDVDIGVVWSGEAALLYQENKDKFQFVLPQEGTHKAIDSLVIPDSAQNKIGAEMFMNYILRPEVSKLISDKFPYTNPNAEARKLLTPEQLANPASYPPIAGLETFHDIGKAAADVDKLVTDLKASE</sequence>
<evidence type="ECO:0000256" key="2">
    <source>
        <dbReference type="ARBA" id="ARBA00022448"/>
    </source>
</evidence>
<reference evidence="5 6" key="1">
    <citation type="submission" date="2023-01" db="EMBL/GenBank/DDBJ databases">
        <title>Minimal conservation of predation-associated metabolite biosynthetic gene clusters underscores biosynthetic potential of Myxococcota including descriptions for ten novel species: Archangium lansinium sp. nov., Myxococcus landrumus sp. nov., Nannocystis bai.</title>
        <authorList>
            <person name="Ahearne A."/>
            <person name="Stevens C."/>
            <person name="Dowd S."/>
        </authorList>
    </citation>
    <scope>NUCLEOTIDE SEQUENCE [LARGE SCALE GENOMIC DNA]</scope>
    <source>
        <strain evidence="5 6">WIWO2</strain>
    </source>
</reference>
<dbReference type="Gene3D" id="3.40.190.10">
    <property type="entry name" value="Periplasmic binding protein-like II"/>
    <property type="match status" value="2"/>
</dbReference>
<keyword evidence="2" id="KW-0813">Transport</keyword>
<dbReference type="PIRSF" id="PIRSF019574">
    <property type="entry name" value="Periplasmic_polyamine_BP"/>
    <property type="match status" value="1"/>
</dbReference>
<evidence type="ECO:0000256" key="3">
    <source>
        <dbReference type="ARBA" id="ARBA00022729"/>
    </source>
</evidence>
<keyword evidence="6" id="KW-1185">Reference proteome</keyword>
<dbReference type="SUPFAM" id="SSF53850">
    <property type="entry name" value="Periplasmic binding protein-like II"/>
    <property type="match status" value="1"/>
</dbReference>
<name>A0ABT5C0P0_9BACT</name>
<accession>A0ABT5C0P0</accession>
<dbReference type="CDD" id="cd13590">
    <property type="entry name" value="PBP2_PotD_PotF_like"/>
    <property type="match status" value="1"/>
</dbReference>